<proteinExistence type="predicted"/>
<protein>
    <submittedName>
        <fullName evidence="1">Uncharacterized protein</fullName>
    </submittedName>
</protein>
<sequence length="182" mass="20550">MKEKYKNKLSDTAREILEHSGLNFALMGDKMAMSPRDKAVKLLKAHPAEMQEIKAALLAEQTEERETAERRRNFRAAIPGLKELEAAKKEQAAYREAFSRAVDSGDGIYPAKPKSDPAELSERYPMAAAMLRAESYSRAANYRKASAGSKAVERILDGEDWEKAISDMETEWHEATSEHMWD</sequence>
<name>A0A8S5R0X3_9CAUD</name>
<organism evidence="1">
    <name type="scientific">Siphoviridae sp. ct4Am4</name>
    <dbReference type="NCBI Taxonomy" id="2826287"/>
    <lineage>
        <taxon>Viruses</taxon>
        <taxon>Duplodnaviria</taxon>
        <taxon>Heunggongvirae</taxon>
        <taxon>Uroviricota</taxon>
        <taxon>Caudoviricetes</taxon>
    </lineage>
</organism>
<accession>A0A8S5R0X3</accession>
<reference evidence="1" key="1">
    <citation type="journal article" date="2021" name="Proc. Natl. Acad. Sci. U.S.A.">
        <title>A Catalog of Tens of Thousands of Viruses from Human Metagenomes Reveals Hidden Associations with Chronic Diseases.</title>
        <authorList>
            <person name="Tisza M.J."/>
            <person name="Buck C.B."/>
        </authorList>
    </citation>
    <scope>NUCLEOTIDE SEQUENCE</scope>
    <source>
        <strain evidence="1">Ct4Am4</strain>
    </source>
</reference>
<dbReference type="EMBL" id="BK015792">
    <property type="protein sequence ID" value="DAE25110.1"/>
    <property type="molecule type" value="Genomic_DNA"/>
</dbReference>
<evidence type="ECO:0000313" key="1">
    <source>
        <dbReference type="EMBL" id="DAE25110.1"/>
    </source>
</evidence>